<sequence length="168" mass="19291">MVRITNNVEGKVVIGLLEIEKGRQAENDGVHYVLTEMLGYEPLVEHNEDGKPMIEGYHISISHTLGYVAVILSRDYEVGVDIEYVSDRVNRISSRFLRDDEVFAGTTDKLIAWCAKETMYKLFSSEHLALKDIKVDPQSSLVTNMKRNITLKFQCECSSKYILTYTWY</sequence>
<dbReference type="EMBL" id="JRNS01000204">
    <property type="protein sequence ID" value="KGF51708.1"/>
    <property type="molecule type" value="Genomic_DNA"/>
</dbReference>
<feature type="domain" description="4'-phosphopantetheinyl transferase" evidence="2">
    <location>
        <begin position="78"/>
        <end position="162"/>
    </location>
</feature>
<dbReference type="SUPFAM" id="SSF56214">
    <property type="entry name" value="4'-phosphopantetheinyl transferase"/>
    <property type="match status" value="1"/>
</dbReference>
<dbReference type="AlphaFoldDB" id="A0A096AX84"/>
<protein>
    <submittedName>
        <fullName evidence="3">4'-phosphopantetheinyl transferase</fullName>
    </submittedName>
</protein>
<evidence type="ECO:0000313" key="3">
    <source>
        <dbReference type="EMBL" id="KGF51708.1"/>
    </source>
</evidence>
<evidence type="ECO:0000313" key="4">
    <source>
        <dbReference type="Proteomes" id="UP000029578"/>
    </source>
</evidence>
<name>A0A096AX84_9BACT</name>
<comment type="caution">
    <text evidence="3">The sequence shown here is derived from an EMBL/GenBank/DDBJ whole genome shotgun (WGS) entry which is preliminary data.</text>
</comment>
<organism evidence="3 4">
    <name type="scientific">Prevotella melaninogenica DNF00666</name>
    <dbReference type="NCBI Taxonomy" id="1401073"/>
    <lineage>
        <taxon>Bacteria</taxon>
        <taxon>Pseudomonadati</taxon>
        <taxon>Bacteroidota</taxon>
        <taxon>Bacteroidia</taxon>
        <taxon>Bacteroidales</taxon>
        <taxon>Prevotellaceae</taxon>
        <taxon>Prevotella</taxon>
    </lineage>
</organism>
<dbReference type="Gene3D" id="3.90.470.20">
    <property type="entry name" value="4'-phosphopantetheinyl transferase domain"/>
    <property type="match status" value="1"/>
</dbReference>
<evidence type="ECO:0000256" key="1">
    <source>
        <dbReference type="ARBA" id="ARBA00022679"/>
    </source>
</evidence>
<dbReference type="Proteomes" id="UP000029578">
    <property type="component" value="Unassembled WGS sequence"/>
</dbReference>
<dbReference type="InterPro" id="IPR008278">
    <property type="entry name" value="4-PPantetheinyl_Trfase_dom"/>
</dbReference>
<dbReference type="Pfam" id="PF01648">
    <property type="entry name" value="ACPS"/>
    <property type="match status" value="1"/>
</dbReference>
<dbReference type="GO" id="GO:0000287">
    <property type="term" value="F:magnesium ion binding"/>
    <property type="evidence" value="ECO:0007669"/>
    <property type="project" value="InterPro"/>
</dbReference>
<keyword evidence="1 3" id="KW-0808">Transferase</keyword>
<proteinExistence type="predicted"/>
<accession>A0A096AX84</accession>
<reference evidence="3 4" key="1">
    <citation type="submission" date="2014-07" db="EMBL/GenBank/DDBJ databases">
        <authorList>
            <person name="McCorrison J."/>
            <person name="Sanka R."/>
            <person name="Torralba M."/>
            <person name="Gillis M."/>
            <person name="Haft D.H."/>
            <person name="Methe B."/>
            <person name="Sutton G."/>
            <person name="Nelson K.E."/>
        </authorList>
    </citation>
    <scope>NUCLEOTIDE SEQUENCE [LARGE SCALE GENOMIC DNA]</scope>
    <source>
        <strain evidence="3 4">DNF00666</strain>
    </source>
</reference>
<gene>
    <name evidence="3" type="ORF">HMPREF0661_03150</name>
</gene>
<dbReference type="GO" id="GO:0008897">
    <property type="term" value="F:holo-[acyl-carrier-protein] synthase activity"/>
    <property type="evidence" value="ECO:0007669"/>
    <property type="project" value="InterPro"/>
</dbReference>
<dbReference type="RefSeq" id="WP_036862866.1">
    <property type="nucleotide sequence ID" value="NZ_JRNS01000204.1"/>
</dbReference>
<dbReference type="InterPro" id="IPR037143">
    <property type="entry name" value="4-PPantetheinyl_Trfase_dom_sf"/>
</dbReference>
<evidence type="ECO:0000259" key="2">
    <source>
        <dbReference type="Pfam" id="PF01648"/>
    </source>
</evidence>